<dbReference type="InterPro" id="IPR006764">
    <property type="entry name" value="SAM_dep_MeTrfase_SAV2177_type"/>
</dbReference>
<dbReference type="SUPFAM" id="SSF53335">
    <property type="entry name" value="S-adenosyl-L-methionine-dependent methyltransferases"/>
    <property type="match status" value="1"/>
</dbReference>
<proteinExistence type="predicted"/>
<protein>
    <recommendedName>
        <fullName evidence="3">S-adenosyl methyltransferase</fullName>
    </recommendedName>
</protein>
<evidence type="ECO:0008006" key="3">
    <source>
        <dbReference type="Google" id="ProtNLM"/>
    </source>
</evidence>
<dbReference type="AlphaFoldDB" id="Q2J9F9"/>
<dbReference type="Gene3D" id="3.40.50.150">
    <property type="entry name" value="Vaccinia Virus protein VP39"/>
    <property type="match status" value="1"/>
</dbReference>
<dbReference type="HOGENOM" id="CLU_147921_1_0_11"/>
<evidence type="ECO:0000313" key="2">
    <source>
        <dbReference type="Proteomes" id="UP000001937"/>
    </source>
</evidence>
<gene>
    <name evidence="1" type="ordered locus">Francci3_2723</name>
</gene>
<dbReference type="PhylomeDB" id="Q2J9F9"/>
<dbReference type="eggNOG" id="COG4106">
    <property type="taxonomic scope" value="Bacteria"/>
</dbReference>
<dbReference type="Proteomes" id="UP000001937">
    <property type="component" value="Chromosome"/>
</dbReference>
<organism evidence="1 2">
    <name type="scientific">Frankia casuarinae (strain DSM 45818 / CECT 9043 / HFP020203 / CcI3)</name>
    <dbReference type="NCBI Taxonomy" id="106370"/>
    <lineage>
        <taxon>Bacteria</taxon>
        <taxon>Bacillati</taxon>
        <taxon>Actinomycetota</taxon>
        <taxon>Actinomycetes</taxon>
        <taxon>Frankiales</taxon>
        <taxon>Frankiaceae</taxon>
        <taxon>Frankia</taxon>
    </lineage>
</organism>
<keyword evidence="2" id="KW-1185">Reference proteome</keyword>
<reference evidence="1 2" key="1">
    <citation type="journal article" date="2007" name="Genome Res.">
        <title>Genome characteristics of facultatively symbiotic Frankia sp. strains reflect host range and host plant biogeography.</title>
        <authorList>
            <person name="Normand P."/>
            <person name="Lapierre P."/>
            <person name="Tisa L.S."/>
            <person name="Gogarten J.P."/>
            <person name="Alloisio N."/>
            <person name="Bagnarol E."/>
            <person name="Bassi C.A."/>
            <person name="Berry A.M."/>
            <person name="Bickhart D.M."/>
            <person name="Choisne N."/>
            <person name="Couloux A."/>
            <person name="Cournoyer B."/>
            <person name="Cruveiller S."/>
            <person name="Daubin V."/>
            <person name="Demange N."/>
            <person name="Francino M.P."/>
            <person name="Goltsman E."/>
            <person name="Huang Y."/>
            <person name="Kopp O.R."/>
            <person name="Labarre L."/>
            <person name="Lapidus A."/>
            <person name="Lavire C."/>
            <person name="Marechal J."/>
            <person name="Martinez M."/>
            <person name="Mastronunzio J.E."/>
            <person name="Mullin B.C."/>
            <person name="Niemann J."/>
            <person name="Pujic P."/>
            <person name="Rawnsley T."/>
            <person name="Rouy Z."/>
            <person name="Schenowitz C."/>
            <person name="Sellstedt A."/>
            <person name="Tavares F."/>
            <person name="Tomkins J.P."/>
            <person name="Vallenet D."/>
            <person name="Valverde C."/>
            <person name="Wall L.G."/>
            <person name="Wang Y."/>
            <person name="Medigue C."/>
            <person name="Benson D.R."/>
        </authorList>
    </citation>
    <scope>NUCLEOTIDE SEQUENCE [LARGE SCALE GENOMIC DNA]</scope>
    <source>
        <strain evidence="2">DSM 45818 / CECT 9043 / CcI3</strain>
    </source>
</reference>
<dbReference type="InterPro" id="IPR029063">
    <property type="entry name" value="SAM-dependent_MTases_sf"/>
</dbReference>
<dbReference type="Pfam" id="PF04672">
    <property type="entry name" value="Methyltransf_19"/>
    <property type="match status" value="1"/>
</dbReference>
<dbReference type="EMBL" id="CP000249">
    <property type="protein sequence ID" value="ABD12083.1"/>
    <property type="molecule type" value="Genomic_DNA"/>
</dbReference>
<dbReference type="STRING" id="106370.Francci3_2723"/>
<sequence length="144" mass="16327">MSDNPTDDRWNTPVERVETVERVELRTDVPHSARMYDYFLAGKDNFPADREAAERALEVFPALRIAAQQNRAFVHRATLFLAKEAGIRQFLDIGTGIPTSPNLHEVAQGIAPDTRVIYVDNDPSILWTHMRVRPRGCRTLSAAR</sequence>
<name>Q2J9F9_FRACC</name>
<evidence type="ECO:0000313" key="1">
    <source>
        <dbReference type="EMBL" id="ABD12083.1"/>
    </source>
</evidence>
<accession>Q2J9F9</accession>
<dbReference type="KEGG" id="fra:Francci3_2723"/>